<evidence type="ECO:0000313" key="5">
    <source>
        <dbReference type="Proteomes" id="UP000092444"/>
    </source>
</evidence>
<dbReference type="FunFam" id="3.40.50.1010:FF:000047">
    <property type="entry name" value="Blast:Telomerase-binding protein EST1A"/>
    <property type="match status" value="1"/>
</dbReference>
<dbReference type="SUPFAM" id="SSF88723">
    <property type="entry name" value="PIN domain-like"/>
    <property type="match status" value="1"/>
</dbReference>
<dbReference type="SUPFAM" id="SSF48452">
    <property type="entry name" value="TPR-like"/>
    <property type="match status" value="1"/>
</dbReference>
<dbReference type="InterPro" id="IPR045153">
    <property type="entry name" value="Est1/Ebs1-like"/>
</dbReference>
<dbReference type="PANTHER" id="PTHR15696">
    <property type="entry name" value="SMG-7 SUPPRESSOR WITH MORPHOLOGICAL EFFECT ON GENITALIA PROTEIN 7"/>
    <property type="match status" value="1"/>
</dbReference>
<proteinExistence type="predicted"/>
<name>A0A1B0FKE7_GLOMM</name>
<dbReference type="STRING" id="37546.A0A1B0FKE7"/>
<keyword evidence="1" id="KW-0866">Nonsense-mediated mRNA decay</keyword>
<reference evidence="4" key="1">
    <citation type="submission" date="2020-05" db="UniProtKB">
        <authorList>
            <consortium name="EnsemblMetazoa"/>
        </authorList>
    </citation>
    <scope>IDENTIFICATION</scope>
    <source>
        <strain evidence="4">Yale</strain>
    </source>
</reference>
<dbReference type="EMBL" id="CCAG010004051">
    <property type="status" value="NOT_ANNOTATED_CDS"/>
    <property type="molecule type" value="Genomic_DNA"/>
</dbReference>
<sequence>MYRTETREQNDISLIIGNLPKRLQDKFIASGNQQGNEIYNSKTKVAENVSTHLEEVSLSRDAAPRDGSGADKESGGITAINYFLCLSGDTKEPLNSESGPVLENRGLTCMEKHRRPDEKYENLLSMPGVIRLNTDDSKTLGESHHMGSDHYMYTLQYQKHDSNVSPDRQTVLSAPSWINSLSDAYKKPIADLYESMLRMIIHNQILERKKLDAIYFHMRSLMSMNATQSARESLLILFDEIRKKHQESEMKTSPIRQKYRCKAKSSKFMRKEVWIYPDGMRCLHRTDCIDCNGSNYKLTLSEEKRLKEMDPEELLRRIVSLYLYVIGKLFTGVGMESIQESQRKFILELSVFLMNEKAQLPRSHFLKIVALNIFVLETNMKKETQRYHAFNFCNQIFGVILRQANCFLSDLKDNSEEYDDQSFFYLNTLLQFLRIYSIWLTINVNIWEPVKSKDQVICDCWPELERLFNLIKQENLNLRSQEDILLEEDLFLSGFTPISNLMAKTTHDMVCSEESLQYKMRMLKILDFEQVYVKNKSRVQFSEGPHFVAEDLNSDIKRVLDDLQSTKTIIKTKQVGKFEGPSKEISIDNVNEISNRKSLKSSVADNALDHKISHLTKLKKELEAQSNAKRMYHNKLNEILKLVDTKVYIEVRPKCLLPDTNCFIDCLKDFERILQEFKCYSLVIPLTVIKELDGLSKGVKLSHIENLQKQRIHHYDDVSTRAKKSLEFIKSSKNYIKCATTKGSIINPSLFALVEEENISNDDKILATAVAMSKTMSSETSSAMVQPKKDSHSSIRR</sequence>
<dbReference type="Pfam" id="PF13638">
    <property type="entry name" value="PIN_4"/>
    <property type="match status" value="1"/>
</dbReference>
<dbReference type="PANTHER" id="PTHR15696:SF0">
    <property type="entry name" value="TELOMERASE-BINDING PROTEIN EST1A"/>
    <property type="match status" value="1"/>
</dbReference>
<keyword evidence="5" id="KW-1185">Reference proteome</keyword>
<evidence type="ECO:0000256" key="2">
    <source>
        <dbReference type="SAM" id="MobiDB-lite"/>
    </source>
</evidence>
<dbReference type="InterPro" id="IPR018834">
    <property type="entry name" value="DNA/RNA-bd_Est1-type"/>
</dbReference>
<dbReference type="InterPro" id="IPR029060">
    <property type="entry name" value="PIN-like_dom_sf"/>
</dbReference>
<protein>
    <recommendedName>
        <fullName evidence="3">PIN domain-containing protein</fullName>
    </recommendedName>
</protein>
<feature type="domain" description="PIN" evidence="3">
    <location>
        <begin position="654"/>
        <end position="785"/>
    </location>
</feature>
<dbReference type="InterPro" id="IPR011990">
    <property type="entry name" value="TPR-like_helical_dom_sf"/>
</dbReference>
<organism evidence="4 5">
    <name type="scientific">Glossina morsitans morsitans</name>
    <name type="common">Savannah tsetse fly</name>
    <dbReference type="NCBI Taxonomy" id="37546"/>
    <lineage>
        <taxon>Eukaryota</taxon>
        <taxon>Metazoa</taxon>
        <taxon>Ecdysozoa</taxon>
        <taxon>Arthropoda</taxon>
        <taxon>Hexapoda</taxon>
        <taxon>Insecta</taxon>
        <taxon>Pterygota</taxon>
        <taxon>Neoptera</taxon>
        <taxon>Endopterygota</taxon>
        <taxon>Diptera</taxon>
        <taxon>Brachycera</taxon>
        <taxon>Muscomorpha</taxon>
        <taxon>Hippoboscoidea</taxon>
        <taxon>Glossinidae</taxon>
        <taxon>Glossina</taxon>
    </lineage>
</organism>
<dbReference type="SMART" id="SM00670">
    <property type="entry name" value="PINc"/>
    <property type="match status" value="1"/>
</dbReference>
<evidence type="ECO:0000256" key="1">
    <source>
        <dbReference type="ARBA" id="ARBA00023161"/>
    </source>
</evidence>
<dbReference type="Gene3D" id="3.40.50.1010">
    <property type="entry name" value="5'-nuclease"/>
    <property type="match status" value="1"/>
</dbReference>
<dbReference type="Proteomes" id="UP000092444">
    <property type="component" value="Unassembled WGS sequence"/>
</dbReference>
<evidence type="ECO:0000313" key="4">
    <source>
        <dbReference type="EnsemblMetazoa" id="GMOY004313-PA"/>
    </source>
</evidence>
<dbReference type="GO" id="GO:0070034">
    <property type="term" value="F:telomerase RNA binding"/>
    <property type="evidence" value="ECO:0007669"/>
    <property type="project" value="TreeGrafter"/>
</dbReference>
<dbReference type="EnsemblMetazoa" id="GMOY004313-RA">
    <property type="protein sequence ID" value="GMOY004313-PA"/>
    <property type="gene ID" value="GMOY004313"/>
</dbReference>
<feature type="region of interest" description="Disordered" evidence="2">
    <location>
        <begin position="777"/>
        <end position="797"/>
    </location>
</feature>
<dbReference type="GO" id="GO:0042162">
    <property type="term" value="F:telomeric DNA binding"/>
    <property type="evidence" value="ECO:0007669"/>
    <property type="project" value="TreeGrafter"/>
</dbReference>
<dbReference type="GO" id="GO:0000184">
    <property type="term" value="P:nuclear-transcribed mRNA catabolic process, nonsense-mediated decay"/>
    <property type="evidence" value="ECO:0007669"/>
    <property type="project" value="UniProtKB-KW"/>
</dbReference>
<evidence type="ECO:0000259" key="3">
    <source>
        <dbReference type="SMART" id="SM00670"/>
    </source>
</evidence>
<dbReference type="AlphaFoldDB" id="A0A1B0FKE7"/>
<feature type="compositionally biased region" description="Basic and acidic residues" evidence="2">
    <location>
        <begin position="787"/>
        <end position="797"/>
    </location>
</feature>
<dbReference type="GO" id="GO:0005697">
    <property type="term" value="C:telomerase holoenzyme complex"/>
    <property type="evidence" value="ECO:0007669"/>
    <property type="project" value="TreeGrafter"/>
</dbReference>
<dbReference type="Pfam" id="PF10373">
    <property type="entry name" value="EST1_DNA_bind"/>
    <property type="match status" value="1"/>
</dbReference>
<dbReference type="InterPro" id="IPR002716">
    <property type="entry name" value="PIN_dom"/>
</dbReference>
<accession>A0A1B0FKE7</accession>